<organism evidence="4 5">
    <name type="scientific">Clostridium punense</name>
    <dbReference type="NCBI Taxonomy" id="1054297"/>
    <lineage>
        <taxon>Bacteria</taxon>
        <taxon>Bacillati</taxon>
        <taxon>Bacillota</taxon>
        <taxon>Clostridia</taxon>
        <taxon>Eubacteriales</taxon>
        <taxon>Clostridiaceae</taxon>
        <taxon>Clostridium</taxon>
    </lineage>
</organism>
<keyword evidence="3" id="KW-0408">Iron</keyword>
<evidence type="ECO:0000256" key="2">
    <source>
        <dbReference type="ARBA" id="ARBA00022723"/>
    </source>
</evidence>
<proteinExistence type="inferred from homology"/>
<reference evidence="4 5" key="1">
    <citation type="submission" date="2021-03" db="EMBL/GenBank/DDBJ databases">
        <title>Genomic Encyclopedia of Type Strains, Phase IV (KMG-IV): sequencing the most valuable type-strain genomes for metagenomic binning, comparative biology and taxonomic classification.</title>
        <authorList>
            <person name="Goeker M."/>
        </authorList>
    </citation>
    <scope>NUCLEOTIDE SEQUENCE [LARGE SCALE GENOMIC DNA]</scope>
    <source>
        <strain evidence="4 5">DSM 28650</strain>
    </source>
</reference>
<dbReference type="Gene3D" id="3.40.50.11750">
    <property type="entry name" value="HypD, alpha/beta domain 1"/>
    <property type="match status" value="2"/>
</dbReference>
<dbReference type="PIRSF" id="PIRSF005622">
    <property type="entry name" value="Hydrgn_mat_hypD"/>
    <property type="match status" value="1"/>
</dbReference>
<dbReference type="NCBIfam" id="TIGR00075">
    <property type="entry name" value="hypD"/>
    <property type="match status" value="1"/>
</dbReference>
<evidence type="ECO:0000256" key="3">
    <source>
        <dbReference type="ARBA" id="ARBA00023004"/>
    </source>
</evidence>
<comment type="caution">
    <text evidence="4">The sequence shown here is derived from an EMBL/GenBank/DDBJ whole genome shotgun (WGS) entry which is preliminary data.</text>
</comment>
<dbReference type="InterPro" id="IPR042243">
    <property type="entry name" value="HypD_1"/>
</dbReference>
<dbReference type="InterPro" id="IPR042244">
    <property type="entry name" value="HypD_2_sf"/>
</dbReference>
<accession>A0ABS4K3G5</accession>
<evidence type="ECO:0000256" key="1">
    <source>
        <dbReference type="ARBA" id="ARBA00007888"/>
    </source>
</evidence>
<dbReference type="EMBL" id="JAGGLL010000015">
    <property type="protein sequence ID" value="MBP2022337.1"/>
    <property type="molecule type" value="Genomic_DNA"/>
</dbReference>
<dbReference type="PANTHER" id="PTHR30149">
    <property type="entry name" value="HYDROGENASE PROTEIN ASSEMBLY PROTEIN HYPD"/>
    <property type="match status" value="1"/>
</dbReference>
<comment type="similarity">
    <text evidence="1">Belongs to the HypD family.</text>
</comment>
<dbReference type="Pfam" id="PF01924">
    <property type="entry name" value="HypD"/>
    <property type="match status" value="1"/>
</dbReference>
<dbReference type="Proteomes" id="UP001519308">
    <property type="component" value="Unassembled WGS sequence"/>
</dbReference>
<evidence type="ECO:0000313" key="5">
    <source>
        <dbReference type="Proteomes" id="UP001519308"/>
    </source>
</evidence>
<dbReference type="Gene3D" id="6.10.20.100">
    <property type="match status" value="1"/>
</dbReference>
<gene>
    <name evidence="4" type="ORF">J2Z44_002158</name>
</gene>
<keyword evidence="2" id="KW-0479">Metal-binding</keyword>
<evidence type="ECO:0000313" key="4">
    <source>
        <dbReference type="EMBL" id="MBP2022337.1"/>
    </source>
</evidence>
<dbReference type="RefSeq" id="WP_021283731.1">
    <property type="nucleotide sequence ID" value="NZ_JAGGLL010000015.1"/>
</dbReference>
<name>A0ABS4K3G5_9CLOT</name>
<dbReference type="PANTHER" id="PTHR30149:SF0">
    <property type="entry name" value="HYDROGENASE MATURATION FACTOR HYPD"/>
    <property type="match status" value="1"/>
</dbReference>
<sequence length="362" mass="40172">MRDSINFLIDKINNLSREMESKEISIMEVCGTHTHIIYENGIKEILPKNIRLLSGPGCPICVTDISFIDNAIAMTRLGATIITFGDIAKVKGSSTSLWEERKNGVDLKLIYSVSSIIEICKENTHKLFVFLGIGFETTAPLIATIIKRAYEEGIKNLYFYTSIKVMPPIIEKLIKTTSINGLILPGNVAVILGESEFRGLFTNTKIPGVIAGFTLEDILISIYYITKQCIDMDKEKKKDINLYNVYKSFVSFQGNERAKETLKETFQLETGLWRGMGSIPASALVIKDKYRELNAIGKFGLSENSLDNSNNILGCKCSEVIMGKTTPYGCSLFRKACNSENPIGPCMVSMEGACYCAYKFGG</sequence>
<keyword evidence="5" id="KW-1185">Reference proteome</keyword>
<dbReference type="InterPro" id="IPR002780">
    <property type="entry name" value="Hyd_form_HypD"/>
</dbReference>
<protein>
    <submittedName>
        <fullName evidence="4">Hydrogenase expression/formation protein HypD</fullName>
    </submittedName>
</protein>